<keyword evidence="11" id="KW-0472">Membrane</keyword>
<dbReference type="GO" id="GO:0098703">
    <property type="term" value="P:calcium ion import across plasma membrane"/>
    <property type="evidence" value="ECO:0007669"/>
    <property type="project" value="TreeGrafter"/>
</dbReference>
<feature type="transmembrane region" description="Helical" evidence="11">
    <location>
        <begin position="642"/>
        <end position="663"/>
    </location>
</feature>
<evidence type="ECO:0000256" key="5">
    <source>
        <dbReference type="ARBA" id="ARBA00022737"/>
    </source>
</evidence>
<keyword evidence="5" id="KW-0677">Repeat</keyword>
<dbReference type="GO" id="GO:0005262">
    <property type="term" value="F:calcium channel activity"/>
    <property type="evidence" value="ECO:0007669"/>
    <property type="project" value="TreeGrafter"/>
</dbReference>
<dbReference type="EMBL" id="JBGBPQ010000003">
    <property type="protein sequence ID" value="KAL1527158.1"/>
    <property type="molecule type" value="Genomic_DNA"/>
</dbReference>
<evidence type="ECO:0000256" key="2">
    <source>
        <dbReference type="ARBA" id="ARBA00022448"/>
    </source>
</evidence>
<keyword evidence="9" id="KW-0040">ANK repeat</keyword>
<feature type="compositionally biased region" description="Low complexity" evidence="10">
    <location>
        <begin position="57"/>
        <end position="69"/>
    </location>
</feature>
<feature type="transmembrane region" description="Helical" evidence="11">
    <location>
        <begin position="742"/>
        <end position="765"/>
    </location>
</feature>
<dbReference type="PANTHER" id="PTHR10582">
    <property type="entry name" value="TRANSIENT RECEPTOR POTENTIAL ION CHANNEL PROTEIN"/>
    <property type="match status" value="1"/>
</dbReference>
<dbReference type="Gene3D" id="1.25.40.20">
    <property type="entry name" value="Ankyrin repeat-containing domain"/>
    <property type="match status" value="1"/>
</dbReference>
<keyword evidence="11" id="KW-1133">Transmembrane helix</keyword>
<keyword evidence="3" id="KW-1003">Cell membrane</keyword>
<evidence type="ECO:0000256" key="11">
    <source>
        <dbReference type="SAM" id="Phobius"/>
    </source>
</evidence>
<dbReference type="SMART" id="SM00248">
    <property type="entry name" value="ANK"/>
    <property type="match status" value="4"/>
</dbReference>
<name>A0AB34K1L5_PRYPA</name>
<evidence type="ECO:0000256" key="6">
    <source>
        <dbReference type="ARBA" id="ARBA00022837"/>
    </source>
</evidence>
<evidence type="ECO:0000256" key="8">
    <source>
        <dbReference type="ARBA" id="ARBA00023303"/>
    </source>
</evidence>
<dbReference type="PROSITE" id="PS50088">
    <property type="entry name" value="ANK_REPEAT"/>
    <property type="match status" value="2"/>
</dbReference>
<dbReference type="AlphaFoldDB" id="A0AB34K1L5"/>
<evidence type="ECO:0000256" key="7">
    <source>
        <dbReference type="ARBA" id="ARBA00023065"/>
    </source>
</evidence>
<keyword evidence="2" id="KW-0813">Transport</keyword>
<comment type="caution">
    <text evidence="12">The sequence shown here is derived from an EMBL/GenBank/DDBJ whole genome shotgun (WGS) entry which is preliminary data.</text>
</comment>
<evidence type="ECO:0000313" key="12">
    <source>
        <dbReference type="EMBL" id="KAL1527158.1"/>
    </source>
</evidence>
<dbReference type="GO" id="GO:0005886">
    <property type="term" value="C:plasma membrane"/>
    <property type="evidence" value="ECO:0007669"/>
    <property type="project" value="UniProtKB-SubCell"/>
</dbReference>
<feature type="transmembrane region" description="Helical" evidence="11">
    <location>
        <begin position="598"/>
        <end position="622"/>
    </location>
</feature>
<feature type="region of interest" description="Disordered" evidence="10">
    <location>
        <begin position="1"/>
        <end position="70"/>
    </location>
</feature>
<keyword evidence="13" id="KW-1185">Reference proteome</keyword>
<dbReference type="Proteomes" id="UP001515480">
    <property type="component" value="Unassembled WGS sequence"/>
</dbReference>
<dbReference type="PANTHER" id="PTHR10582:SF2">
    <property type="entry name" value="INACTIVE"/>
    <property type="match status" value="1"/>
</dbReference>
<sequence>MGGEEQGRVRQMGGSIEEGAVLPSPKRRSVTLAPGSAENSEGDSKWKRAKSIRVARSRSGSRGAALSGSWGDLTQAERALSRSSEGEMVPQVAAPYLARQKKPLSVRKAHMQTLAGRMVLKSWKRRTKVEEVDPAVLQAQGGIGNAQLIDDHPGAKHSVLLYRLVGGLVQSNDNPWGGGKLLELAQSHNDDHALKTACYMLLSRPWRQDPVRRVHVLNYRDDDTTHVKERVCGLFRDLRCQSRADMYGGKGKGSRLPAADTNGGDVQAGLERLRALQSLGKLGPKFNGAASSETWGTVLVHGRGTVGETALHLLFLLGTPQHRRLIRVLVPWLAKQKTRDADDETVCALDASYLGQPYNGEVALHFAVIQQDLDMVRLLVSNGANVNKHASGEFLYSHPALYFGGTVIGFAACLGNLSIVEYLVQHHADVNARDAGPALGERSKNLAGGVRNNSLLHFCVLHSKEEMYRYLTTVLKANPWAINDDFDTPLLLAASRRSLQMVRVAMDGMKQTLWTFGPVCCVRYPLYEIEYDMRRGDEDSMQEASMQRRGGLRMPFSPAMQRRTVLQIIDVKHASELLYLDVIWKLLNDKWEHFAKRIFHWFVFLNVISLICLTLSLCSSVQGDTCNAVLLLLFIPVPLNDTPSWIGDMCCFANLAITMWLLLRRVVTQTRLNKSLWPDTVEITSCLLPWVAMPWRFSAETIGAHYVILGFASALGWLRFLQDSFKFSPQMGPLVLMVQKMVVQNVLPFMTMFCCFFLMTFAWLWGVYTGINNMNSYNLNETFPYSFEYDQGDYNIFKVEVWNIVTLLTRFTINPDTAYRVNPLAGSPLLEQFATGVQWAWVVLSHIVLLNALIAMMNTTYSAVHEEQEAEWRLQFLEQVLFQEATPRRWFVPSFLGIRYKRPQDHMRGTLSVITPGGNQVEVTCWFVQLYRHGEDVRFGTPKVPSRMDSEKGASGRTTGALTDAQLEMRLKEFEQRMENHVNRSVTKALVGMTSKMERLIKQQGQQNKPQVEVVEASLVAQSSSLSA</sequence>
<keyword evidence="7" id="KW-0406">Ion transport</keyword>
<feature type="transmembrane region" description="Helical" evidence="11">
    <location>
        <begin position="839"/>
        <end position="857"/>
    </location>
</feature>
<dbReference type="Pfam" id="PF12796">
    <property type="entry name" value="Ank_2"/>
    <property type="match status" value="1"/>
</dbReference>
<keyword evidence="6" id="KW-0106">Calcium</keyword>
<keyword evidence="8" id="KW-0407">Ion channel</keyword>
<dbReference type="SUPFAM" id="SSF48403">
    <property type="entry name" value="Ankyrin repeat"/>
    <property type="match status" value="1"/>
</dbReference>
<feature type="transmembrane region" description="Helical" evidence="11">
    <location>
        <begin position="400"/>
        <end position="424"/>
    </location>
</feature>
<keyword evidence="4" id="KW-0109">Calcium transport</keyword>
<feature type="repeat" description="ANK" evidence="9">
    <location>
        <begin position="359"/>
        <end position="391"/>
    </location>
</feature>
<dbReference type="InterPro" id="IPR024862">
    <property type="entry name" value="TRPV"/>
</dbReference>
<feature type="repeat" description="ANK" evidence="9">
    <location>
        <begin position="403"/>
        <end position="435"/>
    </location>
</feature>
<proteinExistence type="predicted"/>
<dbReference type="InterPro" id="IPR002110">
    <property type="entry name" value="Ankyrin_rpt"/>
</dbReference>
<dbReference type="PROSITE" id="PS50297">
    <property type="entry name" value="ANK_REP_REGION"/>
    <property type="match status" value="2"/>
</dbReference>
<evidence type="ECO:0000256" key="1">
    <source>
        <dbReference type="ARBA" id="ARBA00004651"/>
    </source>
</evidence>
<evidence type="ECO:0000313" key="13">
    <source>
        <dbReference type="Proteomes" id="UP001515480"/>
    </source>
</evidence>
<feature type="compositionally biased region" description="Basic residues" evidence="10">
    <location>
        <begin position="47"/>
        <end position="56"/>
    </location>
</feature>
<keyword evidence="11" id="KW-0812">Transmembrane</keyword>
<evidence type="ECO:0008006" key="14">
    <source>
        <dbReference type="Google" id="ProtNLM"/>
    </source>
</evidence>
<comment type="subcellular location">
    <subcellularLocation>
        <location evidence="1">Cell membrane</location>
        <topology evidence="1">Multi-pass membrane protein</topology>
    </subcellularLocation>
</comment>
<evidence type="ECO:0000256" key="9">
    <source>
        <dbReference type="PROSITE-ProRule" id="PRU00023"/>
    </source>
</evidence>
<reference evidence="12 13" key="1">
    <citation type="journal article" date="2024" name="Science">
        <title>Giant polyketide synthase enzymes in the biosynthesis of giant marine polyether toxins.</title>
        <authorList>
            <person name="Fallon T.R."/>
            <person name="Shende V.V."/>
            <person name="Wierzbicki I.H."/>
            <person name="Pendleton A.L."/>
            <person name="Watervoot N.F."/>
            <person name="Auber R.P."/>
            <person name="Gonzalez D.J."/>
            <person name="Wisecaver J.H."/>
            <person name="Moore B.S."/>
        </authorList>
    </citation>
    <scope>NUCLEOTIDE SEQUENCE [LARGE SCALE GENOMIC DNA]</scope>
    <source>
        <strain evidence="12 13">12B1</strain>
    </source>
</reference>
<protein>
    <recommendedName>
        <fullName evidence="14">Ion transport domain-containing protein</fullName>
    </recommendedName>
</protein>
<accession>A0AB34K1L5</accession>
<dbReference type="InterPro" id="IPR036770">
    <property type="entry name" value="Ankyrin_rpt-contain_sf"/>
</dbReference>
<evidence type="ECO:0000256" key="4">
    <source>
        <dbReference type="ARBA" id="ARBA00022568"/>
    </source>
</evidence>
<evidence type="ECO:0000256" key="3">
    <source>
        <dbReference type="ARBA" id="ARBA00022475"/>
    </source>
</evidence>
<gene>
    <name evidence="12" type="ORF">AB1Y20_015838</name>
</gene>
<feature type="transmembrane region" description="Helical" evidence="11">
    <location>
        <begin position="703"/>
        <end position="721"/>
    </location>
</feature>
<evidence type="ECO:0000256" key="10">
    <source>
        <dbReference type="SAM" id="MobiDB-lite"/>
    </source>
</evidence>
<organism evidence="12 13">
    <name type="scientific">Prymnesium parvum</name>
    <name type="common">Toxic golden alga</name>
    <dbReference type="NCBI Taxonomy" id="97485"/>
    <lineage>
        <taxon>Eukaryota</taxon>
        <taxon>Haptista</taxon>
        <taxon>Haptophyta</taxon>
        <taxon>Prymnesiophyceae</taxon>
        <taxon>Prymnesiales</taxon>
        <taxon>Prymnesiaceae</taxon>
        <taxon>Prymnesium</taxon>
    </lineage>
</organism>